<keyword evidence="3" id="KW-0378">Hydrolase</keyword>
<evidence type="ECO:0000313" key="8">
    <source>
        <dbReference type="EMBL" id="KCZ87205.1"/>
    </source>
</evidence>
<evidence type="ECO:0000256" key="4">
    <source>
        <dbReference type="ARBA" id="ARBA00022837"/>
    </source>
</evidence>
<keyword evidence="6" id="KW-0732">Signal</keyword>
<dbReference type="Gene3D" id="3.30.1120.10">
    <property type="match status" value="1"/>
</dbReference>
<proteinExistence type="inferred from homology"/>
<feature type="signal peptide" evidence="6">
    <location>
        <begin position="1"/>
        <end position="34"/>
    </location>
</feature>
<evidence type="ECO:0000256" key="6">
    <source>
        <dbReference type="SAM" id="SignalP"/>
    </source>
</evidence>
<comment type="similarity">
    <text evidence="1">Belongs to the sulfatase family.</text>
</comment>
<keyword evidence="4" id="KW-0106">Calcium</keyword>
<dbReference type="CDD" id="cd16025">
    <property type="entry name" value="PAS_like"/>
    <property type="match status" value="1"/>
</dbReference>
<sequence length="600" mass="66118">MSKWVRSGGFRKMLTRLGGGAALLVASISFAVAAAAEAPETDDTRPNFVLILVDDAALMDFGVYGGEARTPNIDALAARGAMFRRHYSSPLCSPSRAMLLTGMDNHMTGIATIPEVLPKEHVGQPGYTMHLEPGILTLADRLKAAGYRTLMSGKWHLGSGAGDLPNAHGFDRSLALDASGADNWSDKPYMPYYQKAPWYEDGQPADLPESFYSSAMIVDHMIEYLDDSDQNAPFFAYLPFQAIHIPVQAPPELTAGYDGVYDEGWHALREARWRKAKENGLIPESAPLAPMPEEMRAWDDLSPEDQALYSARMQVNAAMMEAMDIEIGRFVDHLKETGKYDNTIFVVTSDNGPEPSRGDTDIRLSIWMKLHGYHIGREGIGEPGSWGFIGPEWAIAAASPNNMFKFLGSEGGLRVPLIMAGPGLPQGETFDARTVVTDIAPTLLKYAGVEDTDAVMTGRSLEPLLAGTEAAVYRPGDVIGMEVSGNSAVLKGRWKITRNQKPHGDGQWRLYDIEADPGETKDLRLYQPDVFAEMLNEYQAYSERVGVLEVPEGYNSLKEITRNTMARQFRAYWMQLVVLLVGIVAIVWLLVGLVVRLIRR</sequence>
<dbReference type="AlphaFoldDB" id="A0A059F9D1"/>
<dbReference type="Proteomes" id="UP000024816">
    <property type="component" value="Unassembled WGS sequence"/>
</dbReference>
<reference evidence="8 9" key="1">
    <citation type="journal article" date="2014" name="Antonie Van Leeuwenhoek">
        <title>Hyphomonas beringensis sp. nov. and Hyphomonas chukchiensis sp. nov., isolated from surface seawater of the Bering Sea and Chukchi Sea.</title>
        <authorList>
            <person name="Li C."/>
            <person name="Lai Q."/>
            <person name="Li G."/>
            <person name="Dong C."/>
            <person name="Wang J."/>
            <person name="Liao Y."/>
            <person name="Shao Z."/>
        </authorList>
    </citation>
    <scope>NUCLEOTIDE SEQUENCE [LARGE SCALE GENOMIC DNA]</scope>
    <source>
        <strain evidence="8 9">VP2</strain>
    </source>
</reference>
<dbReference type="Gene3D" id="3.40.720.10">
    <property type="entry name" value="Alkaline Phosphatase, subunit A"/>
    <property type="match status" value="1"/>
</dbReference>
<keyword evidence="5" id="KW-0812">Transmembrane</keyword>
<organism evidence="8 9">
    <name type="scientific">Hyphomonas jannaschiana VP2</name>
    <dbReference type="NCBI Taxonomy" id="1280952"/>
    <lineage>
        <taxon>Bacteria</taxon>
        <taxon>Pseudomonadati</taxon>
        <taxon>Pseudomonadota</taxon>
        <taxon>Alphaproteobacteria</taxon>
        <taxon>Hyphomonadales</taxon>
        <taxon>Hyphomonadaceae</taxon>
        <taxon>Hyphomonas</taxon>
    </lineage>
</organism>
<evidence type="ECO:0000256" key="3">
    <source>
        <dbReference type="ARBA" id="ARBA00022801"/>
    </source>
</evidence>
<dbReference type="EMBL" id="ARYJ01000009">
    <property type="protein sequence ID" value="KCZ87205.1"/>
    <property type="molecule type" value="Genomic_DNA"/>
</dbReference>
<keyword evidence="2" id="KW-0479">Metal-binding</keyword>
<gene>
    <name evidence="8" type="ORF">HJA_13425</name>
</gene>
<dbReference type="InterPro" id="IPR024607">
    <property type="entry name" value="Sulfatase_CS"/>
</dbReference>
<dbReference type="InterPro" id="IPR050738">
    <property type="entry name" value="Sulfatase"/>
</dbReference>
<comment type="caution">
    <text evidence="8">The sequence shown here is derived from an EMBL/GenBank/DDBJ whole genome shotgun (WGS) entry which is preliminary data.</text>
</comment>
<dbReference type="PROSITE" id="PS00149">
    <property type="entry name" value="SULFATASE_2"/>
    <property type="match status" value="1"/>
</dbReference>
<evidence type="ECO:0000313" key="9">
    <source>
        <dbReference type="Proteomes" id="UP000024816"/>
    </source>
</evidence>
<evidence type="ECO:0000259" key="7">
    <source>
        <dbReference type="Pfam" id="PF00884"/>
    </source>
</evidence>
<dbReference type="GO" id="GO:0004065">
    <property type="term" value="F:arylsulfatase activity"/>
    <property type="evidence" value="ECO:0007669"/>
    <property type="project" value="TreeGrafter"/>
</dbReference>
<dbReference type="InterPro" id="IPR000917">
    <property type="entry name" value="Sulfatase_N"/>
</dbReference>
<evidence type="ECO:0000256" key="2">
    <source>
        <dbReference type="ARBA" id="ARBA00022723"/>
    </source>
</evidence>
<protein>
    <submittedName>
        <fullName evidence="8">Sulfatase family protein</fullName>
    </submittedName>
</protein>
<keyword evidence="5" id="KW-0472">Membrane</keyword>
<feature type="chain" id="PRO_5001577871" evidence="6">
    <location>
        <begin position="35"/>
        <end position="600"/>
    </location>
</feature>
<dbReference type="PATRIC" id="fig|1280952.3.peg.2687"/>
<dbReference type="SUPFAM" id="SSF53649">
    <property type="entry name" value="Alkaline phosphatase-like"/>
    <property type="match status" value="1"/>
</dbReference>
<dbReference type="Pfam" id="PF00884">
    <property type="entry name" value="Sulfatase"/>
    <property type="match status" value="1"/>
</dbReference>
<dbReference type="InterPro" id="IPR017850">
    <property type="entry name" value="Alkaline_phosphatase_core_sf"/>
</dbReference>
<evidence type="ECO:0000256" key="1">
    <source>
        <dbReference type="ARBA" id="ARBA00008779"/>
    </source>
</evidence>
<dbReference type="PANTHER" id="PTHR42693:SF33">
    <property type="entry name" value="ARYLSULFATASE"/>
    <property type="match status" value="1"/>
</dbReference>
<name>A0A059F9D1_9PROT</name>
<evidence type="ECO:0000256" key="5">
    <source>
        <dbReference type="SAM" id="Phobius"/>
    </source>
</evidence>
<dbReference type="eggNOG" id="COG3119">
    <property type="taxonomic scope" value="Bacteria"/>
</dbReference>
<dbReference type="PANTHER" id="PTHR42693">
    <property type="entry name" value="ARYLSULFATASE FAMILY MEMBER"/>
    <property type="match status" value="1"/>
</dbReference>
<keyword evidence="9" id="KW-1185">Reference proteome</keyword>
<dbReference type="GO" id="GO:0046872">
    <property type="term" value="F:metal ion binding"/>
    <property type="evidence" value="ECO:0007669"/>
    <property type="project" value="UniProtKB-KW"/>
</dbReference>
<dbReference type="STRING" id="1280952.HJA_13425"/>
<dbReference type="RefSeq" id="WP_241764363.1">
    <property type="nucleotide sequence ID" value="NZ_ARYJ01000009.1"/>
</dbReference>
<accession>A0A059F9D1</accession>
<feature type="domain" description="Sulfatase N-terminal" evidence="7">
    <location>
        <begin position="46"/>
        <end position="449"/>
    </location>
</feature>
<dbReference type="PROSITE" id="PS00523">
    <property type="entry name" value="SULFATASE_1"/>
    <property type="match status" value="1"/>
</dbReference>
<keyword evidence="5" id="KW-1133">Transmembrane helix</keyword>
<feature type="transmembrane region" description="Helical" evidence="5">
    <location>
        <begin position="572"/>
        <end position="598"/>
    </location>
</feature>